<dbReference type="InterPro" id="IPR023186">
    <property type="entry name" value="IUNH"/>
</dbReference>
<comment type="similarity">
    <text evidence="1">Belongs to the IUNH family.</text>
</comment>
<dbReference type="PANTHER" id="PTHR12304:SF21">
    <property type="entry name" value="URIDINE NUCLEOSIDASE 2-RELATED"/>
    <property type="match status" value="1"/>
</dbReference>
<evidence type="ECO:0000313" key="6">
    <source>
        <dbReference type="Proteomes" id="UP000015105"/>
    </source>
</evidence>
<evidence type="ECO:0000256" key="1">
    <source>
        <dbReference type="ARBA" id="ARBA00009176"/>
    </source>
</evidence>
<dbReference type="Gene3D" id="3.90.245.10">
    <property type="entry name" value="Ribonucleoside hydrolase-like"/>
    <property type="match status" value="1"/>
</dbReference>
<name>A0A452XS68_AEGTS</name>
<dbReference type="EnsemblPlants" id="AET1Gv20139300.2">
    <property type="protein sequence ID" value="AET1Gv20139300.2"/>
    <property type="gene ID" value="AET1Gv20139300"/>
</dbReference>
<keyword evidence="3" id="KW-0326">Glycosidase</keyword>
<dbReference type="Gramene" id="AET1Gv20139300.2">
    <property type="protein sequence ID" value="AET1Gv20139300.2"/>
    <property type="gene ID" value="AET1Gv20139300"/>
</dbReference>
<proteinExistence type="inferred from homology"/>
<dbReference type="InterPro" id="IPR001910">
    <property type="entry name" value="Inosine/uridine_hydrolase_dom"/>
</dbReference>
<feature type="domain" description="Inosine/uridine-preferring nucleoside hydrolase" evidence="4">
    <location>
        <begin position="18"/>
        <end position="92"/>
    </location>
</feature>
<dbReference type="GO" id="GO:0005829">
    <property type="term" value="C:cytosol"/>
    <property type="evidence" value="ECO:0007669"/>
    <property type="project" value="TreeGrafter"/>
</dbReference>
<reference evidence="6" key="2">
    <citation type="journal article" date="2017" name="Nat. Plants">
        <title>The Aegilops tauschii genome reveals multiple impacts of transposons.</title>
        <authorList>
            <person name="Zhao G."/>
            <person name="Zou C."/>
            <person name="Li K."/>
            <person name="Wang K."/>
            <person name="Li T."/>
            <person name="Gao L."/>
            <person name="Zhang X."/>
            <person name="Wang H."/>
            <person name="Yang Z."/>
            <person name="Liu X."/>
            <person name="Jiang W."/>
            <person name="Mao L."/>
            <person name="Kong X."/>
            <person name="Jiao Y."/>
            <person name="Jia J."/>
        </authorList>
    </citation>
    <scope>NUCLEOTIDE SEQUENCE [LARGE SCALE GENOMIC DNA]</scope>
    <source>
        <strain evidence="6">cv. AL8/78</strain>
    </source>
</reference>
<evidence type="ECO:0000256" key="3">
    <source>
        <dbReference type="ARBA" id="ARBA00023295"/>
    </source>
</evidence>
<evidence type="ECO:0000256" key="2">
    <source>
        <dbReference type="ARBA" id="ARBA00022801"/>
    </source>
</evidence>
<dbReference type="GO" id="GO:0006152">
    <property type="term" value="P:purine nucleoside catabolic process"/>
    <property type="evidence" value="ECO:0007669"/>
    <property type="project" value="TreeGrafter"/>
</dbReference>
<dbReference type="SUPFAM" id="SSF53590">
    <property type="entry name" value="Nucleoside hydrolase"/>
    <property type="match status" value="1"/>
</dbReference>
<dbReference type="Proteomes" id="UP000015105">
    <property type="component" value="Chromosome 1D"/>
</dbReference>
<keyword evidence="2" id="KW-0378">Hydrolase</keyword>
<dbReference type="InterPro" id="IPR036452">
    <property type="entry name" value="Ribo_hydro-like"/>
</dbReference>
<keyword evidence="6" id="KW-1185">Reference proteome</keyword>
<evidence type="ECO:0000313" key="5">
    <source>
        <dbReference type="EnsemblPlants" id="AET1Gv20139300.2"/>
    </source>
</evidence>
<reference evidence="5" key="3">
    <citation type="journal article" date="2017" name="Nature">
        <title>Genome sequence of the progenitor of the wheat D genome Aegilops tauschii.</title>
        <authorList>
            <person name="Luo M.C."/>
            <person name="Gu Y.Q."/>
            <person name="Puiu D."/>
            <person name="Wang H."/>
            <person name="Twardziok S.O."/>
            <person name="Deal K.R."/>
            <person name="Huo N."/>
            <person name="Zhu T."/>
            <person name="Wang L."/>
            <person name="Wang Y."/>
            <person name="McGuire P.E."/>
            <person name="Liu S."/>
            <person name="Long H."/>
            <person name="Ramasamy R.K."/>
            <person name="Rodriguez J.C."/>
            <person name="Van S.L."/>
            <person name="Yuan L."/>
            <person name="Wang Z."/>
            <person name="Xia Z."/>
            <person name="Xiao L."/>
            <person name="Anderson O.D."/>
            <person name="Ouyang S."/>
            <person name="Liang Y."/>
            <person name="Zimin A.V."/>
            <person name="Pertea G."/>
            <person name="Qi P."/>
            <person name="Bennetzen J.L."/>
            <person name="Dai X."/>
            <person name="Dawson M.W."/>
            <person name="Muller H.G."/>
            <person name="Kugler K."/>
            <person name="Rivarola-Duarte L."/>
            <person name="Spannagl M."/>
            <person name="Mayer K.F.X."/>
            <person name="Lu F.H."/>
            <person name="Bevan M.W."/>
            <person name="Leroy P."/>
            <person name="Li P."/>
            <person name="You F.M."/>
            <person name="Sun Q."/>
            <person name="Liu Z."/>
            <person name="Lyons E."/>
            <person name="Wicker T."/>
            <person name="Salzberg S.L."/>
            <person name="Devos K.M."/>
            <person name="Dvorak J."/>
        </authorList>
    </citation>
    <scope>NUCLEOTIDE SEQUENCE [LARGE SCALE GENOMIC DNA]</scope>
    <source>
        <strain evidence="5">cv. AL8/78</strain>
    </source>
</reference>
<accession>A0A452XS68</accession>
<reference evidence="6" key="1">
    <citation type="journal article" date="2014" name="Science">
        <title>Ancient hybridizations among the ancestral genomes of bread wheat.</title>
        <authorList>
            <consortium name="International Wheat Genome Sequencing Consortium,"/>
            <person name="Marcussen T."/>
            <person name="Sandve S.R."/>
            <person name="Heier L."/>
            <person name="Spannagl M."/>
            <person name="Pfeifer M."/>
            <person name="Jakobsen K.S."/>
            <person name="Wulff B.B."/>
            <person name="Steuernagel B."/>
            <person name="Mayer K.F."/>
            <person name="Olsen O.A."/>
        </authorList>
    </citation>
    <scope>NUCLEOTIDE SEQUENCE [LARGE SCALE GENOMIC DNA]</scope>
    <source>
        <strain evidence="6">cv. AL8/78</strain>
    </source>
</reference>
<reference evidence="5" key="5">
    <citation type="journal article" date="2021" name="G3 (Bethesda)">
        <title>Aegilops tauschii genome assembly Aet v5.0 features greater sequence contiguity and improved annotation.</title>
        <authorList>
            <person name="Wang L."/>
            <person name="Zhu T."/>
            <person name="Rodriguez J.C."/>
            <person name="Deal K.R."/>
            <person name="Dubcovsky J."/>
            <person name="McGuire P.E."/>
            <person name="Lux T."/>
            <person name="Spannagl M."/>
            <person name="Mayer K.F.X."/>
            <person name="Baldrich P."/>
            <person name="Meyers B.C."/>
            <person name="Huo N."/>
            <person name="Gu Y.Q."/>
            <person name="Zhou H."/>
            <person name="Devos K.M."/>
            <person name="Bennetzen J.L."/>
            <person name="Unver T."/>
            <person name="Budak H."/>
            <person name="Gulick P.J."/>
            <person name="Galiba G."/>
            <person name="Kalapos B."/>
            <person name="Nelson D.R."/>
            <person name="Li P."/>
            <person name="You F.M."/>
            <person name="Luo M.C."/>
            <person name="Dvorak J."/>
        </authorList>
    </citation>
    <scope>NUCLEOTIDE SEQUENCE [LARGE SCALE GENOMIC DNA]</scope>
    <source>
        <strain evidence="5">cv. AL8/78</strain>
    </source>
</reference>
<dbReference type="Pfam" id="PF01156">
    <property type="entry name" value="IU_nuc_hydro"/>
    <property type="match status" value="1"/>
</dbReference>
<sequence length="140" mass="14859">MAANGHQIQPAEEETMKLIIDTDPGIDDSVAIMMAFHAPGVEVLGLTTIFGNCTTAYATRNALILCEKAGHPDVPVAEGSAEPLKVPLAESAVSMLVTAFAKHSNTTVQRLNNVSAVQHAFSSMQSFLRMDSIFTISNGN</sequence>
<dbReference type="AlphaFoldDB" id="A0A452XS68"/>
<protein>
    <recommendedName>
        <fullName evidence="4">Inosine/uridine-preferring nucleoside hydrolase domain-containing protein</fullName>
    </recommendedName>
</protein>
<evidence type="ECO:0000259" key="4">
    <source>
        <dbReference type="Pfam" id="PF01156"/>
    </source>
</evidence>
<dbReference type="GO" id="GO:0008477">
    <property type="term" value="F:purine nucleosidase activity"/>
    <property type="evidence" value="ECO:0007669"/>
    <property type="project" value="TreeGrafter"/>
</dbReference>
<reference evidence="5" key="4">
    <citation type="submission" date="2019-03" db="UniProtKB">
        <authorList>
            <consortium name="EnsemblPlants"/>
        </authorList>
    </citation>
    <scope>IDENTIFICATION</scope>
</reference>
<organism evidence="5 6">
    <name type="scientific">Aegilops tauschii subsp. strangulata</name>
    <name type="common">Goatgrass</name>
    <dbReference type="NCBI Taxonomy" id="200361"/>
    <lineage>
        <taxon>Eukaryota</taxon>
        <taxon>Viridiplantae</taxon>
        <taxon>Streptophyta</taxon>
        <taxon>Embryophyta</taxon>
        <taxon>Tracheophyta</taxon>
        <taxon>Spermatophyta</taxon>
        <taxon>Magnoliopsida</taxon>
        <taxon>Liliopsida</taxon>
        <taxon>Poales</taxon>
        <taxon>Poaceae</taxon>
        <taxon>BOP clade</taxon>
        <taxon>Pooideae</taxon>
        <taxon>Triticodae</taxon>
        <taxon>Triticeae</taxon>
        <taxon>Triticinae</taxon>
        <taxon>Aegilops</taxon>
    </lineage>
</organism>
<dbReference type="PANTHER" id="PTHR12304">
    <property type="entry name" value="INOSINE-URIDINE PREFERRING NUCLEOSIDE HYDROLASE"/>
    <property type="match status" value="1"/>
</dbReference>